<dbReference type="Pfam" id="PF00400">
    <property type="entry name" value="WD40"/>
    <property type="match status" value="2"/>
</dbReference>
<dbReference type="VEuPathDB" id="FungiDB:G647_01624"/>
<organism evidence="8 9">
    <name type="scientific">Cladophialophora carrionii CBS 160.54</name>
    <dbReference type="NCBI Taxonomy" id="1279043"/>
    <lineage>
        <taxon>Eukaryota</taxon>
        <taxon>Fungi</taxon>
        <taxon>Dikarya</taxon>
        <taxon>Ascomycota</taxon>
        <taxon>Pezizomycotina</taxon>
        <taxon>Eurotiomycetes</taxon>
        <taxon>Chaetothyriomycetidae</taxon>
        <taxon>Chaetothyriales</taxon>
        <taxon>Herpotrichiellaceae</taxon>
        <taxon>Cladophialophora</taxon>
    </lineage>
</organism>
<name>V9DR76_9EURO</name>
<dbReference type="InterPro" id="IPR051973">
    <property type="entry name" value="tRNA_Anticodon_Mtase-Reg"/>
</dbReference>
<evidence type="ECO:0000313" key="8">
    <source>
        <dbReference type="EMBL" id="ETI29171.1"/>
    </source>
</evidence>
<keyword evidence="5" id="KW-0677">Repeat</keyword>
<evidence type="ECO:0000256" key="7">
    <source>
        <dbReference type="PROSITE-ProRule" id="PRU00221"/>
    </source>
</evidence>
<keyword evidence="2" id="KW-0963">Cytoplasm</keyword>
<accession>V9DR76</accession>
<dbReference type="PROSITE" id="PS50082">
    <property type="entry name" value="WD_REPEATS_2"/>
    <property type="match status" value="1"/>
</dbReference>
<dbReference type="InterPro" id="IPR001680">
    <property type="entry name" value="WD40_rpt"/>
</dbReference>
<dbReference type="InterPro" id="IPR036322">
    <property type="entry name" value="WD40_repeat_dom_sf"/>
</dbReference>
<protein>
    <submittedName>
        <fullName evidence="8">Uncharacterized protein</fullName>
    </submittedName>
</protein>
<dbReference type="InterPro" id="IPR015943">
    <property type="entry name" value="WD40/YVTN_repeat-like_dom_sf"/>
</dbReference>
<evidence type="ECO:0000256" key="3">
    <source>
        <dbReference type="ARBA" id="ARBA00022574"/>
    </source>
</evidence>
<evidence type="ECO:0000256" key="4">
    <source>
        <dbReference type="ARBA" id="ARBA00022694"/>
    </source>
</evidence>
<keyword evidence="3 7" id="KW-0853">WD repeat</keyword>
<dbReference type="PANTHER" id="PTHR14344">
    <property type="entry name" value="WD REPEAT PROTEIN"/>
    <property type="match status" value="1"/>
</dbReference>
<dbReference type="OrthoDB" id="5594999at2759"/>
<reference evidence="8 9" key="1">
    <citation type="submission" date="2013-03" db="EMBL/GenBank/DDBJ databases">
        <title>The Genome Sequence of Cladophialophora carrionii CBS 160.54.</title>
        <authorList>
            <consortium name="The Broad Institute Genomics Platform"/>
            <person name="Cuomo C."/>
            <person name="de Hoog S."/>
            <person name="Gorbushina A."/>
            <person name="Walker B."/>
            <person name="Young S.K."/>
            <person name="Zeng Q."/>
            <person name="Gargeya S."/>
            <person name="Fitzgerald M."/>
            <person name="Haas B."/>
            <person name="Abouelleil A."/>
            <person name="Allen A.W."/>
            <person name="Alvarado L."/>
            <person name="Arachchi H.M."/>
            <person name="Berlin A.M."/>
            <person name="Chapman S.B."/>
            <person name="Gainer-Dewar J."/>
            <person name="Goldberg J."/>
            <person name="Griggs A."/>
            <person name="Gujja S."/>
            <person name="Hansen M."/>
            <person name="Howarth C."/>
            <person name="Imamovic A."/>
            <person name="Ireland A."/>
            <person name="Larimer J."/>
            <person name="McCowan C."/>
            <person name="Murphy C."/>
            <person name="Pearson M."/>
            <person name="Poon T.W."/>
            <person name="Priest M."/>
            <person name="Roberts A."/>
            <person name="Saif S."/>
            <person name="Shea T."/>
            <person name="Sisk P."/>
            <person name="Sykes S."/>
            <person name="Wortman J."/>
            <person name="Nusbaum C."/>
            <person name="Birren B."/>
        </authorList>
    </citation>
    <scope>NUCLEOTIDE SEQUENCE [LARGE SCALE GENOMIC DNA]</scope>
    <source>
        <strain evidence="8 9">CBS 160.54</strain>
    </source>
</reference>
<dbReference type="PANTHER" id="PTHR14344:SF3">
    <property type="entry name" value="WD REPEAT-CONTAINING PROTEIN 6"/>
    <property type="match status" value="1"/>
</dbReference>
<dbReference type="Gene3D" id="2.130.10.10">
    <property type="entry name" value="YVTN repeat-like/Quinoprotein amine dehydrogenase"/>
    <property type="match status" value="3"/>
</dbReference>
<dbReference type="HOGENOM" id="CLU_002615_1_0_1"/>
<dbReference type="SUPFAM" id="SSF50978">
    <property type="entry name" value="WD40 repeat-like"/>
    <property type="match status" value="2"/>
</dbReference>
<dbReference type="GeneID" id="19980117"/>
<evidence type="ECO:0000256" key="6">
    <source>
        <dbReference type="ARBA" id="ARBA00038255"/>
    </source>
</evidence>
<dbReference type="AlphaFoldDB" id="V9DR76"/>
<dbReference type="PROSITE" id="PS00678">
    <property type="entry name" value="WD_REPEATS_1"/>
    <property type="match status" value="1"/>
</dbReference>
<sequence length="1204" mass="130552">MPACIIESRATCLPVTALTSVVIDGAAWLLAGQGAYLHIYNVDRTRVLSTRVFEAQPVLGINVLVSEASPGTHRRIHVVVWGGTLLKLGTVTLEADVADTSNIIPRLSLAEQQTCSDWILDAVFVGNFVLLLTAHNQLVEAPTSHVAVAEPPKHDGLLTVKGPASFLYSGCLSIAAPDLVIVASGTVFGEILVWTCSRREGGQQWVPSLKHVFQGHIGSVFGVSISEVFDLAGTRVRLLASCSDDRTVRIWDISDCDRDVHNEGSYGLDSTQTGFGHVIQTSQNHVASAWGHLSRIWDVDFAPGRPYNTSLGILLFSRGEDGACQMWTAELGTGPGGETGLAGSLRPGGSDRLHFGKNAWSMCQLNDEHGIVVYTGGADGQIISRRFDTLETAKLCPLTISVPFKDITTSPLPLKNYLLLDHQECLASTGQGHLFRITSKDRELQWRRLHGTPLKGGLTLCSIKECGFVLIAYQMGGLYALLNGRDTLSPIPCNLDQGISWMQVAGQQVASFQDSVICVVAVLTNKMTVILWLSMKEGSIGATETALRMPDTFKITACHYDHTSRTLLLGSRAGALAVYSDLGPESATTQKPYCLRHVHGRESVTSISVLRQEADIETGIGMMHILTTGRDGHCAIHRLEHPSLATGAQPQVFMVHLSSSPLGPNIEGAYFAASEDCSAAPRAQRKDLFLYGFRSTAFVVWNETQQSDILSVECGGSHRTWDFRDDSASVSGSDAKTFVWTRAGKFNWHTSNGSGHQTIQRGGHGREIKAVARSPLPYAGAGRQHKDRVLVATGAEDTNIQLFAIAKFPAPAISRAPGQLQADKFLYIATLKRHTTGIQHLQFSASGHYLFSSAGCEEFYVWKLSFDVPCISVGAILWDAMPTEEEDSDARIMGFDSRLEDDGAEDEEHTLVLAYSNGKTKIVRYTASSTRNTGTFETMQKLSYGSFCIMQALFLPLLAGPTTNQMCVLSAGTNGYMNLSPLDCWDRLNSSDANAWPKSTCRMEVHKLHQSSILAMDIMAVGSKGHLVATGGDDNALALTLMSSSSRPSLDPEDRRLGKKDADHRFRTILIPSAHAAALTALKIVCLTSGPKSWSAWVITVANDQRVKVWRAEINLQKAFVSSSEHTEVDVLFEAVQVELVGQAWTGVADVSGLEMVDENTRYATGAQGHSIQACDRACRVLVIGVGMEVVDITAGRDEKVEVP</sequence>
<dbReference type="SMART" id="SM00320">
    <property type="entry name" value="WD40"/>
    <property type="match status" value="6"/>
</dbReference>
<evidence type="ECO:0000256" key="2">
    <source>
        <dbReference type="ARBA" id="ARBA00022490"/>
    </source>
</evidence>
<comment type="subcellular location">
    <subcellularLocation>
        <location evidence="1">Cytoplasm</location>
    </subcellularLocation>
</comment>
<gene>
    <name evidence="8" type="ORF">G647_01624</name>
</gene>
<dbReference type="InterPro" id="IPR019775">
    <property type="entry name" value="WD40_repeat_CS"/>
</dbReference>
<keyword evidence="4" id="KW-0819">tRNA processing</keyword>
<dbReference type="Proteomes" id="UP000030678">
    <property type="component" value="Unassembled WGS sequence"/>
</dbReference>
<comment type="similarity">
    <text evidence="6">Belongs to the WD repeat WDR6 family.</text>
</comment>
<feature type="repeat" description="WD" evidence="7">
    <location>
        <begin position="213"/>
        <end position="254"/>
    </location>
</feature>
<dbReference type="RefSeq" id="XP_008723245.1">
    <property type="nucleotide sequence ID" value="XM_008725023.1"/>
</dbReference>
<evidence type="ECO:0000256" key="1">
    <source>
        <dbReference type="ARBA" id="ARBA00004496"/>
    </source>
</evidence>
<dbReference type="EMBL" id="KB822697">
    <property type="protein sequence ID" value="ETI29171.1"/>
    <property type="molecule type" value="Genomic_DNA"/>
</dbReference>
<evidence type="ECO:0000313" key="9">
    <source>
        <dbReference type="Proteomes" id="UP000030678"/>
    </source>
</evidence>
<evidence type="ECO:0000256" key="5">
    <source>
        <dbReference type="ARBA" id="ARBA00022737"/>
    </source>
</evidence>
<proteinExistence type="inferred from homology"/>
<dbReference type="GO" id="GO:0005737">
    <property type="term" value="C:cytoplasm"/>
    <property type="evidence" value="ECO:0007669"/>
    <property type="project" value="UniProtKB-SubCell"/>
</dbReference>
<dbReference type="GO" id="GO:0030488">
    <property type="term" value="P:tRNA methylation"/>
    <property type="evidence" value="ECO:0007669"/>
    <property type="project" value="TreeGrafter"/>
</dbReference>